<dbReference type="CDD" id="cd02553">
    <property type="entry name" value="PseudoU_synth_RsuA"/>
    <property type="match status" value="1"/>
</dbReference>
<dbReference type="SUPFAM" id="SSF55120">
    <property type="entry name" value="Pseudouridine synthase"/>
    <property type="match status" value="1"/>
</dbReference>
<dbReference type="EMBL" id="AP019831">
    <property type="protein sequence ID" value="BBM45841.1"/>
    <property type="molecule type" value="Genomic_DNA"/>
</dbReference>
<dbReference type="GO" id="GO:0000455">
    <property type="term" value="P:enzyme-directed rRNA pseudouridine synthesis"/>
    <property type="evidence" value="ECO:0007669"/>
    <property type="project" value="UniProtKB-ARBA"/>
</dbReference>
<organism evidence="7 8">
    <name type="scientific">Leptotrichia trevisanii</name>
    <dbReference type="NCBI Taxonomy" id="109328"/>
    <lineage>
        <taxon>Bacteria</taxon>
        <taxon>Fusobacteriati</taxon>
        <taxon>Fusobacteriota</taxon>
        <taxon>Fusobacteriia</taxon>
        <taxon>Fusobacteriales</taxon>
        <taxon>Leptotrichiaceae</taxon>
        <taxon>Leptotrichia</taxon>
    </lineage>
</organism>
<dbReference type="InterPro" id="IPR020103">
    <property type="entry name" value="PsdUridine_synth_cat_dom_sf"/>
</dbReference>
<dbReference type="InterPro" id="IPR018496">
    <property type="entry name" value="PsdUridine_synth_RsuA/RluB_CS"/>
</dbReference>
<gene>
    <name evidence="7" type="ORF">JMUB3870_1961</name>
</gene>
<evidence type="ECO:0000313" key="7">
    <source>
        <dbReference type="EMBL" id="BBM45841.1"/>
    </source>
</evidence>
<dbReference type="PANTHER" id="PTHR47683">
    <property type="entry name" value="PSEUDOURIDINE SYNTHASE FAMILY PROTEIN-RELATED"/>
    <property type="match status" value="1"/>
</dbReference>
<dbReference type="AlphaFoldDB" id="A0A510K504"/>
<feature type="domain" description="RNA-binding S4" evidence="6">
    <location>
        <begin position="1"/>
        <end position="63"/>
    </location>
</feature>
<dbReference type="InterPro" id="IPR020094">
    <property type="entry name" value="TruA/RsuA/RluB/E/F_N"/>
</dbReference>
<dbReference type="RefSeq" id="WP_155283013.1">
    <property type="nucleotide sequence ID" value="NZ_AP019831.1"/>
</dbReference>
<dbReference type="NCBIfam" id="TIGR00093">
    <property type="entry name" value="pseudouridine synthase"/>
    <property type="match status" value="1"/>
</dbReference>
<evidence type="ECO:0000259" key="6">
    <source>
        <dbReference type="SMART" id="SM00363"/>
    </source>
</evidence>
<dbReference type="FunFam" id="3.30.70.580:FF:000006">
    <property type="entry name" value="Pseudouridine synthase"/>
    <property type="match status" value="1"/>
</dbReference>
<evidence type="ECO:0000256" key="2">
    <source>
        <dbReference type="ARBA" id="ARBA00022884"/>
    </source>
</evidence>
<accession>A0A510K504</accession>
<evidence type="ECO:0000256" key="1">
    <source>
        <dbReference type="ARBA" id="ARBA00008348"/>
    </source>
</evidence>
<dbReference type="OrthoDB" id="9807213at2"/>
<protein>
    <recommendedName>
        <fullName evidence="5">Pseudouridine synthase</fullName>
        <ecNumber evidence="5">5.4.99.-</ecNumber>
    </recommendedName>
</protein>
<dbReference type="SMART" id="SM00363">
    <property type="entry name" value="S4"/>
    <property type="match status" value="1"/>
</dbReference>
<comment type="similarity">
    <text evidence="1 5">Belongs to the pseudouridine synthase RsuA family.</text>
</comment>
<keyword evidence="3 5" id="KW-0413">Isomerase</keyword>
<keyword evidence="2 4" id="KW-0694">RNA-binding</keyword>
<dbReference type="Gene3D" id="3.30.70.1560">
    <property type="entry name" value="Alpha-L RNA-binding motif"/>
    <property type="match status" value="1"/>
</dbReference>
<name>A0A510K504_9FUSO</name>
<evidence type="ECO:0000256" key="4">
    <source>
        <dbReference type="PROSITE-ProRule" id="PRU00182"/>
    </source>
</evidence>
<dbReference type="Pfam" id="PF01479">
    <property type="entry name" value="S4"/>
    <property type="match status" value="1"/>
</dbReference>
<dbReference type="Gene3D" id="3.30.70.580">
    <property type="entry name" value="Pseudouridine synthase I, catalytic domain, N-terminal subdomain"/>
    <property type="match status" value="1"/>
</dbReference>
<dbReference type="Gene3D" id="3.10.290.10">
    <property type="entry name" value="RNA-binding S4 domain"/>
    <property type="match status" value="1"/>
</dbReference>
<dbReference type="PROSITE" id="PS50889">
    <property type="entry name" value="S4"/>
    <property type="match status" value="1"/>
</dbReference>
<dbReference type="PROSITE" id="PS01149">
    <property type="entry name" value="PSI_RSU"/>
    <property type="match status" value="1"/>
</dbReference>
<dbReference type="Proteomes" id="UP000422644">
    <property type="component" value="Chromosome"/>
</dbReference>
<keyword evidence="8" id="KW-1185">Reference proteome</keyword>
<dbReference type="GO" id="GO:0003723">
    <property type="term" value="F:RNA binding"/>
    <property type="evidence" value="ECO:0007669"/>
    <property type="project" value="UniProtKB-KW"/>
</dbReference>
<sequence length="252" mass="29212">MRLDKFLANSGIGTRKEVKDILKNRKISVNDIFVKDGKIQIDEKKDIVKYENKIVNYKPFVYIMMNKPAGVISATEDNHHKTVIDLLNDEYRTYDIFPVGRLDIDTEGLLLLTNDGVLSHNLLSPKKHVDKKYYVKIANPLSEDDIKMLENGIKLEENFVTKKAKVEIICNGSEKESKNSDFDENKNNKNENLVYITISEGKFHQVKRMFKAVNNEVIYLKRVKMGNLLLDEKLELGEYRELTEEELNNLKV</sequence>
<dbReference type="InterPro" id="IPR042092">
    <property type="entry name" value="PsdUridine_s_RsuA/RluB/E/F_cat"/>
</dbReference>
<dbReference type="EC" id="5.4.99.-" evidence="5"/>
<evidence type="ECO:0000313" key="8">
    <source>
        <dbReference type="Proteomes" id="UP000422644"/>
    </source>
</evidence>
<evidence type="ECO:0000256" key="3">
    <source>
        <dbReference type="ARBA" id="ARBA00023235"/>
    </source>
</evidence>
<dbReference type="GO" id="GO:0120159">
    <property type="term" value="F:rRNA pseudouridine synthase activity"/>
    <property type="evidence" value="ECO:0007669"/>
    <property type="project" value="UniProtKB-ARBA"/>
</dbReference>
<dbReference type="InterPro" id="IPR006145">
    <property type="entry name" value="PsdUridine_synth_RsuA/RluA"/>
</dbReference>
<dbReference type="InterPro" id="IPR002942">
    <property type="entry name" value="S4_RNA-bd"/>
</dbReference>
<reference evidence="7 8" key="1">
    <citation type="submission" date="2019-07" db="EMBL/GenBank/DDBJ databases">
        <title>Complete Genome Sequence of Leptotrichia trevisanii Strain JMUB3870.</title>
        <authorList>
            <person name="Watanabe S."/>
            <person name="Cui L."/>
        </authorList>
    </citation>
    <scope>NUCLEOTIDE SEQUENCE [LARGE SCALE GENOMIC DNA]</scope>
    <source>
        <strain evidence="7 8">JMUB3870</strain>
    </source>
</reference>
<dbReference type="InterPro" id="IPR036986">
    <property type="entry name" value="S4_RNA-bd_sf"/>
</dbReference>
<dbReference type="CDD" id="cd00165">
    <property type="entry name" value="S4"/>
    <property type="match status" value="1"/>
</dbReference>
<dbReference type="Pfam" id="PF00849">
    <property type="entry name" value="PseudoU_synth_2"/>
    <property type="match status" value="1"/>
</dbReference>
<evidence type="ECO:0000256" key="5">
    <source>
        <dbReference type="RuleBase" id="RU003887"/>
    </source>
</evidence>
<dbReference type="InterPro" id="IPR050343">
    <property type="entry name" value="RsuA_PseudoU_synthase"/>
</dbReference>
<proteinExistence type="inferred from homology"/>
<dbReference type="PANTHER" id="PTHR47683:SF4">
    <property type="entry name" value="PSEUDOURIDINE SYNTHASE"/>
    <property type="match status" value="1"/>
</dbReference>
<dbReference type="SUPFAM" id="SSF55174">
    <property type="entry name" value="Alpha-L RNA-binding motif"/>
    <property type="match status" value="1"/>
</dbReference>
<dbReference type="InterPro" id="IPR000748">
    <property type="entry name" value="PsdUridine_synth_RsuA/RluB/E/F"/>
</dbReference>